<evidence type="ECO:0000313" key="2">
    <source>
        <dbReference type="Proteomes" id="UP000707451"/>
    </source>
</evidence>
<organism evidence="1 2">
    <name type="scientific">Linnemannia hyalina</name>
    <dbReference type="NCBI Taxonomy" id="64524"/>
    <lineage>
        <taxon>Eukaryota</taxon>
        <taxon>Fungi</taxon>
        <taxon>Fungi incertae sedis</taxon>
        <taxon>Mucoromycota</taxon>
        <taxon>Mortierellomycotina</taxon>
        <taxon>Mortierellomycetes</taxon>
        <taxon>Mortierellales</taxon>
        <taxon>Mortierellaceae</taxon>
        <taxon>Linnemannia</taxon>
    </lineage>
</organism>
<dbReference type="OrthoDB" id="2397875at2759"/>
<keyword evidence="2" id="KW-1185">Reference proteome</keyword>
<sequence length="239" mass="26495">MQGGRGNPRATTTAHIPASSRALNIPEILMAIGECFYLSSDGQAAKRAANRDKIISLIAFIQVSKLWFRTFHPILWHSYNPSTSTASLNIQSQSRLRTYGSFTSLTNCQSNSAVLSWSSWNSSSLRLHHVDDQHRTSEPARCLRKYCPNFKELTIHYVHSHIDTDSATIAPPIAFIRDCSASGLNKLIAWDAPWHDNELLSAIISHGTLVDLKVSWAVDDSIDLQDSVYPSAPYAVSPT</sequence>
<proteinExistence type="predicted"/>
<evidence type="ECO:0000313" key="1">
    <source>
        <dbReference type="EMBL" id="KAG9062664.1"/>
    </source>
</evidence>
<dbReference type="AlphaFoldDB" id="A0A9P8BND6"/>
<accession>A0A9P8BND6</accession>
<name>A0A9P8BND6_9FUNG</name>
<comment type="caution">
    <text evidence="1">The sequence shown here is derived from an EMBL/GenBank/DDBJ whole genome shotgun (WGS) entry which is preliminary data.</text>
</comment>
<dbReference type="EMBL" id="JAHRHY010000018">
    <property type="protein sequence ID" value="KAG9062664.1"/>
    <property type="molecule type" value="Genomic_DNA"/>
</dbReference>
<reference evidence="1" key="1">
    <citation type="submission" date="2021-06" db="EMBL/GenBank/DDBJ databases">
        <title>Genome Sequence of Mortierella hyaline Strain SCG-10, a Cold-Adapted, Nitrate-Reducing Fungus Isolated from Soil in Minnesota, USA.</title>
        <authorList>
            <person name="Aldossari N."/>
        </authorList>
    </citation>
    <scope>NUCLEOTIDE SEQUENCE</scope>
    <source>
        <strain evidence="1">SCG-10</strain>
    </source>
</reference>
<protein>
    <submittedName>
        <fullName evidence="1">Uncharacterized protein</fullName>
    </submittedName>
</protein>
<gene>
    <name evidence="1" type="ORF">KI688_004968</name>
</gene>
<dbReference type="Proteomes" id="UP000707451">
    <property type="component" value="Unassembled WGS sequence"/>
</dbReference>